<keyword evidence="2" id="KW-1185">Reference proteome</keyword>
<evidence type="ECO:0000313" key="1">
    <source>
        <dbReference type="EMBL" id="CAG8818994.1"/>
    </source>
</evidence>
<dbReference type="EMBL" id="CAJVQB010032918">
    <property type="protein sequence ID" value="CAG8818994.1"/>
    <property type="molecule type" value="Genomic_DNA"/>
</dbReference>
<reference evidence="1 2" key="1">
    <citation type="submission" date="2021-06" db="EMBL/GenBank/DDBJ databases">
        <authorList>
            <person name="Kallberg Y."/>
            <person name="Tangrot J."/>
            <person name="Rosling A."/>
        </authorList>
    </citation>
    <scope>NUCLEOTIDE SEQUENCE [LARGE SCALE GENOMIC DNA]</scope>
    <source>
        <strain evidence="1 2">120-4 pot B 10/14</strain>
    </source>
</reference>
<gene>
    <name evidence="1" type="ORF">GMARGA_LOCUS27196</name>
</gene>
<accession>A0ABN7W6Y1</accession>
<dbReference type="Proteomes" id="UP000789901">
    <property type="component" value="Unassembled WGS sequence"/>
</dbReference>
<feature type="non-terminal residue" evidence="1">
    <location>
        <position position="1"/>
    </location>
</feature>
<name>A0ABN7W6Y1_GIGMA</name>
<sequence>KGRLSEKEREEKVIERSEGCWRKGSLLEKERVVGRREGYREGYYQRGCNCQK</sequence>
<proteinExistence type="predicted"/>
<evidence type="ECO:0000313" key="2">
    <source>
        <dbReference type="Proteomes" id="UP000789901"/>
    </source>
</evidence>
<organism evidence="1 2">
    <name type="scientific">Gigaspora margarita</name>
    <dbReference type="NCBI Taxonomy" id="4874"/>
    <lineage>
        <taxon>Eukaryota</taxon>
        <taxon>Fungi</taxon>
        <taxon>Fungi incertae sedis</taxon>
        <taxon>Mucoromycota</taxon>
        <taxon>Glomeromycotina</taxon>
        <taxon>Glomeromycetes</taxon>
        <taxon>Diversisporales</taxon>
        <taxon>Gigasporaceae</taxon>
        <taxon>Gigaspora</taxon>
    </lineage>
</organism>
<comment type="caution">
    <text evidence="1">The sequence shown here is derived from an EMBL/GenBank/DDBJ whole genome shotgun (WGS) entry which is preliminary data.</text>
</comment>
<protein>
    <submittedName>
        <fullName evidence="1">12900_t:CDS:1</fullName>
    </submittedName>
</protein>